<dbReference type="Proteomes" id="UP001558613">
    <property type="component" value="Unassembled WGS sequence"/>
</dbReference>
<protein>
    <recommendedName>
        <fullName evidence="3">Secreted protein</fullName>
    </recommendedName>
</protein>
<evidence type="ECO:0008006" key="3">
    <source>
        <dbReference type="Google" id="ProtNLM"/>
    </source>
</evidence>
<evidence type="ECO:0000313" key="2">
    <source>
        <dbReference type="Proteomes" id="UP001558613"/>
    </source>
</evidence>
<sequence length="97" mass="10829">MKRCRFGDSVLPSPLLSPAVSSSTSSAAPSEPAATIFVTDSSLSQWLIRSRVPVGILTNSKRSRRRFRVGRCRGTISFHLTNMVWLVFPETMRCRQS</sequence>
<name>A0ABR3LBC2_9TELE</name>
<keyword evidence="2" id="KW-1185">Reference proteome</keyword>
<gene>
    <name evidence="1" type="ORF">QQF64_022317</name>
</gene>
<organism evidence="1 2">
    <name type="scientific">Cirrhinus molitorella</name>
    <name type="common">mud carp</name>
    <dbReference type="NCBI Taxonomy" id="172907"/>
    <lineage>
        <taxon>Eukaryota</taxon>
        <taxon>Metazoa</taxon>
        <taxon>Chordata</taxon>
        <taxon>Craniata</taxon>
        <taxon>Vertebrata</taxon>
        <taxon>Euteleostomi</taxon>
        <taxon>Actinopterygii</taxon>
        <taxon>Neopterygii</taxon>
        <taxon>Teleostei</taxon>
        <taxon>Ostariophysi</taxon>
        <taxon>Cypriniformes</taxon>
        <taxon>Cyprinidae</taxon>
        <taxon>Labeoninae</taxon>
        <taxon>Labeonini</taxon>
        <taxon>Cirrhinus</taxon>
    </lineage>
</organism>
<evidence type="ECO:0000313" key="1">
    <source>
        <dbReference type="EMBL" id="KAL1248999.1"/>
    </source>
</evidence>
<dbReference type="EMBL" id="JAYMGO010000024">
    <property type="protein sequence ID" value="KAL1248999.1"/>
    <property type="molecule type" value="Genomic_DNA"/>
</dbReference>
<proteinExistence type="predicted"/>
<reference evidence="1 2" key="1">
    <citation type="submission" date="2023-09" db="EMBL/GenBank/DDBJ databases">
        <authorList>
            <person name="Wang M."/>
        </authorList>
    </citation>
    <scope>NUCLEOTIDE SEQUENCE [LARGE SCALE GENOMIC DNA]</scope>
    <source>
        <strain evidence="1">GT-2023</strain>
        <tissue evidence="1">Liver</tissue>
    </source>
</reference>
<accession>A0ABR3LBC2</accession>
<comment type="caution">
    <text evidence="1">The sequence shown here is derived from an EMBL/GenBank/DDBJ whole genome shotgun (WGS) entry which is preliminary data.</text>
</comment>